<sequence length="143" mass="16054">MSLGCGRKLEYRENICGVLEASSTPNLAYGEASGGSFAVFTHRLLLISVDFIPGGQAEKVCRDYEVSHSDICEELQCMSENSFVAPAQYTERKKKCICVGESEWERRKNVSSPGCIVPQNRPILSSESRNFTRLRIHWETDES</sequence>
<name>A0A9N7YLP3_PLEPL</name>
<evidence type="ECO:0000313" key="1">
    <source>
        <dbReference type="EMBL" id="CAB1431582.1"/>
    </source>
</evidence>
<comment type="caution">
    <text evidence="1">The sequence shown here is derived from an EMBL/GenBank/DDBJ whole genome shotgun (WGS) entry which is preliminary data.</text>
</comment>
<protein>
    <submittedName>
        <fullName evidence="1">Uncharacterized protein</fullName>
    </submittedName>
</protein>
<dbReference type="Proteomes" id="UP001153269">
    <property type="component" value="Unassembled WGS sequence"/>
</dbReference>
<dbReference type="EMBL" id="CADEAL010001350">
    <property type="protein sequence ID" value="CAB1431582.1"/>
    <property type="molecule type" value="Genomic_DNA"/>
</dbReference>
<dbReference type="AlphaFoldDB" id="A0A9N7YLP3"/>
<reference evidence="1" key="1">
    <citation type="submission" date="2020-03" db="EMBL/GenBank/DDBJ databases">
        <authorList>
            <person name="Weist P."/>
        </authorList>
    </citation>
    <scope>NUCLEOTIDE SEQUENCE</scope>
</reference>
<proteinExistence type="predicted"/>
<organism evidence="1 2">
    <name type="scientific">Pleuronectes platessa</name>
    <name type="common">European plaice</name>
    <dbReference type="NCBI Taxonomy" id="8262"/>
    <lineage>
        <taxon>Eukaryota</taxon>
        <taxon>Metazoa</taxon>
        <taxon>Chordata</taxon>
        <taxon>Craniata</taxon>
        <taxon>Vertebrata</taxon>
        <taxon>Euteleostomi</taxon>
        <taxon>Actinopterygii</taxon>
        <taxon>Neopterygii</taxon>
        <taxon>Teleostei</taxon>
        <taxon>Neoteleostei</taxon>
        <taxon>Acanthomorphata</taxon>
        <taxon>Carangaria</taxon>
        <taxon>Pleuronectiformes</taxon>
        <taxon>Pleuronectoidei</taxon>
        <taxon>Pleuronectidae</taxon>
        <taxon>Pleuronectes</taxon>
    </lineage>
</organism>
<keyword evidence="2" id="KW-1185">Reference proteome</keyword>
<accession>A0A9N7YLP3</accession>
<evidence type="ECO:0000313" key="2">
    <source>
        <dbReference type="Proteomes" id="UP001153269"/>
    </source>
</evidence>
<gene>
    <name evidence="1" type="ORF">PLEPLA_LOCUS19639</name>
</gene>